<proteinExistence type="predicted"/>
<evidence type="ECO:0000313" key="2">
    <source>
        <dbReference type="Proteomes" id="UP000024635"/>
    </source>
</evidence>
<comment type="caution">
    <text evidence="1">The sequence shown here is derived from an EMBL/GenBank/DDBJ whole genome shotgun (WGS) entry which is preliminary data.</text>
</comment>
<reference evidence="2" key="1">
    <citation type="journal article" date="2015" name="Nat. Genet.">
        <title>The genome and transcriptome of the zoonotic hookworm Ancylostoma ceylanicum identify infection-specific gene families.</title>
        <authorList>
            <person name="Schwarz E.M."/>
            <person name="Hu Y."/>
            <person name="Antoshechkin I."/>
            <person name="Miller M.M."/>
            <person name="Sternberg P.W."/>
            <person name="Aroian R.V."/>
        </authorList>
    </citation>
    <scope>NUCLEOTIDE SEQUENCE</scope>
    <source>
        <strain evidence="2">HY135</strain>
    </source>
</reference>
<sequence length="68" mass="7547">MVNLSLVSMFTLGNFNDACDPSVPHTKKPASRCIIGKMGNLIPMGITNTCYHRHDITQLGVYKVTYEC</sequence>
<protein>
    <submittedName>
        <fullName evidence="1">Uncharacterized protein</fullName>
    </submittedName>
</protein>
<dbReference type="Proteomes" id="UP000024635">
    <property type="component" value="Unassembled WGS sequence"/>
</dbReference>
<evidence type="ECO:0000313" key="1">
    <source>
        <dbReference type="EMBL" id="EYC37230.1"/>
    </source>
</evidence>
<organism evidence="1 2">
    <name type="scientific">Ancylostoma ceylanicum</name>
    <dbReference type="NCBI Taxonomy" id="53326"/>
    <lineage>
        <taxon>Eukaryota</taxon>
        <taxon>Metazoa</taxon>
        <taxon>Ecdysozoa</taxon>
        <taxon>Nematoda</taxon>
        <taxon>Chromadorea</taxon>
        <taxon>Rhabditida</taxon>
        <taxon>Rhabditina</taxon>
        <taxon>Rhabditomorpha</taxon>
        <taxon>Strongyloidea</taxon>
        <taxon>Ancylostomatidae</taxon>
        <taxon>Ancylostomatinae</taxon>
        <taxon>Ancylostoma</taxon>
    </lineage>
</organism>
<name>A0A016WC71_9BILA</name>
<dbReference type="EMBL" id="JARK01000413">
    <property type="protein sequence ID" value="EYC37230.1"/>
    <property type="molecule type" value="Genomic_DNA"/>
</dbReference>
<dbReference type="AlphaFoldDB" id="A0A016WC71"/>
<keyword evidence="2" id="KW-1185">Reference proteome</keyword>
<gene>
    <name evidence="1" type="primary">Acey_s0813.g2478</name>
    <name evidence="1" type="ORF">Y032_0813g2478</name>
</gene>
<accession>A0A016WC71</accession>